<keyword evidence="2" id="KW-1185">Reference proteome</keyword>
<comment type="caution">
    <text evidence="1">The sequence shown here is derived from an EMBL/GenBank/DDBJ whole genome shotgun (WGS) entry which is preliminary data.</text>
</comment>
<accession>A0A6L6QDV3</accession>
<evidence type="ECO:0008006" key="3">
    <source>
        <dbReference type="Google" id="ProtNLM"/>
    </source>
</evidence>
<dbReference type="OrthoDB" id="8776586at2"/>
<dbReference type="EMBL" id="WNKX01000002">
    <property type="protein sequence ID" value="MTW09853.1"/>
    <property type="molecule type" value="Genomic_DNA"/>
</dbReference>
<dbReference type="RefSeq" id="WP_155452793.1">
    <property type="nucleotide sequence ID" value="NZ_WNKX01000002.1"/>
</dbReference>
<sequence length="145" mass="15179">MKRLRCRGIAAIEAALVMFATTSLLVAFVHCGRLALDCAAVDRAASAAARYLAAVPLEILHDAAQRGIALAAARNLVDETLAAASVDVSGLQVDFLCDPGPCASLPPATTPAKAGVQVVVLFHDTLYPNDYPTQVSSYAEVNRDN</sequence>
<name>A0A6L6QDV3_9BURK</name>
<proteinExistence type="predicted"/>
<evidence type="ECO:0000313" key="2">
    <source>
        <dbReference type="Proteomes" id="UP000472320"/>
    </source>
</evidence>
<protein>
    <recommendedName>
        <fullName evidence="3">Pilus assembly protein</fullName>
    </recommendedName>
</protein>
<reference evidence="1 2" key="1">
    <citation type="submission" date="2019-11" db="EMBL/GenBank/DDBJ databases">
        <title>Type strains purchased from KCTC, JCM and DSMZ.</title>
        <authorList>
            <person name="Lu H."/>
        </authorList>
    </citation>
    <scope>NUCLEOTIDE SEQUENCE [LARGE SCALE GENOMIC DNA]</scope>
    <source>
        <strain evidence="1 2">JCM 31587</strain>
    </source>
</reference>
<evidence type="ECO:0000313" key="1">
    <source>
        <dbReference type="EMBL" id="MTW09853.1"/>
    </source>
</evidence>
<organism evidence="1 2">
    <name type="scientific">Massilia eburnea</name>
    <dbReference type="NCBI Taxonomy" id="1776165"/>
    <lineage>
        <taxon>Bacteria</taxon>
        <taxon>Pseudomonadati</taxon>
        <taxon>Pseudomonadota</taxon>
        <taxon>Betaproteobacteria</taxon>
        <taxon>Burkholderiales</taxon>
        <taxon>Oxalobacteraceae</taxon>
        <taxon>Telluria group</taxon>
        <taxon>Massilia</taxon>
    </lineage>
</organism>
<dbReference type="AlphaFoldDB" id="A0A6L6QDV3"/>
<dbReference type="Proteomes" id="UP000472320">
    <property type="component" value="Unassembled WGS sequence"/>
</dbReference>
<gene>
    <name evidence="1" type="ORF">GM658_04510</name>
</gene>